<dbReference type="HOGENOM" id="CLU_059988_2_1_1"/>
<dbReference type="PIRSF" id="PIRSF004848">
    <property type="entry name" value="YBL036c_PLPDEIII"/>
    <property type="match status" value="1"/>
</dbReference>
<dbReference type="InParanoid" id="E0VIK8"/>
<feature type="modified residue" description="N6-(pyridoxal phosphate)lysine" evidence="2 3">
    <location>
        <position position="38"/>
    </location>
</feature>
<reference evidence="6" key="1">
    <citation type="submission" date="2007-04" db="EMBL/GenBank/DDBJ databases">
        <title>Annotation of Pediculus humanus corporis strain USDA.</title>
        <authorList>
            <person name="Kirkness E."/>
            <person name="Hannick L."/>
            <person name="Hass B."/>
            <person name="Bruggner R."/>
            <person name="Lawson D."/>
            <person name="Bidwell S."/>
            <person name="Joardar V."/>
            <person name="Caler E."/>
            <person name="Walenz B."/>
            <person name="Inman J."/>
            <person name="Schobel S."/>
            <person name="Galinsky K."/>
            <person name="Amedeo P."/>
            <person name="Strausberg R."/>
        </authorList>
    </citation>
    <scope>NUCLEOTIDE SEQUENCE</scope>
    <source>
        <strain evidence="6">USDA</strain>
    </source>
</reference>
<feature type="domain" description="Alanine racemase N-terminal" evidence="5">
    <location>
        <begin position="30"/>
        <end position="227"/>
    </location>
</feature>
<evidence type="ECO:0000313" key="6">
    <source>
        <dbReference type="EMBL" id="EEB13214.1"/>
    </source>
</evidence>
<dbReference type="GeneID" id="8229867"/>
<dbReference type="OrthoDB" id="10264196at2759"/>
<dbReference type="CDD" id="cd06822">
    <property type="entry name" value="PLPDE_III_YBL036c_euk"/>
    <property type="match status" value="1"/>
</dbReference>
<dbReference type="Gene3D" id="3.20.20.10">
    <property type="entry name" value="Alanine racemase"/>
    <property type="match status" value="1"/>
</dbReference>
<keyword evidence="1 2" id="KW-0663">Pyridoxal phosphate</keyword>
<evidence type="ECO:0000313" key="8">
    <source>
        <dbReference type="Proteomes" id="UP000009046"/>
    </source>
</evidence>
<evidence type="ECO:0000256" key="3">
    <source>
        <dbReference type="PIRSR" id="PIRSR004848-1"/>
    </source>
</evidence>
<evidence type="ECO:0000256" key="1">
    <source>
        <dbReference type="ARBA" id="ARBA00022898"/>
    </source>
</evidence>
<dbReference type="FunFam" id="3.20.20.10:FF:000007">
    <property type="entry name" value="Pyridoxal phosphate homeostasis protein"/>
    <property type="match status" value="1"/>
</dbReference>
<dbReference type="eggNOG" id="KOG3157">
    <property type="taxonomic scope" value="Eukaryota"/>
</dbReference>
<dbReference type="FunCoup" id="E0VIK8">
    <property type="interactions" value="787"/>
</dbReference>
<dbReference type="VEuPathDB" id="VectorBase:PHUM228710"/>
<organism>
    <name type="scientific">Pediculus humanus subsp. corporis</name>
    <name type="common">Body louse</name>
    <dbReference type="NCBI Taxonomy" id="121224"/>
    <lineage>
        <taxon>Eukaryota</taxon>
        <taxon>Metazoa</taxon>
        <taxon>Ecdysozoa</taxon>
        <taxon>Arthropoda</taxon>
        <taxon>Hexapoda</taxon>
        <taxon>Insecta</taxon>
        <taxon>Pterygota</taxon>
        <taxon>Neoptera</taxon>
        <taxon>Paraneoptera</taxon>
        <taxon>Psocodea</taxon>
        <taxon>Troctomorpha</taxon>
        <taxon>Phthiraptera</taxon>
        <taxon>Anoplura</taxon>
        <taxon>Pediculidae</taxon>
        <taxon>Pediculus</taxon>
    </lineage>
</organism>
<protein>
    <recommendedName>
        <fullName evidence="2">Pyridoxal phosphate homeostasis protein</fullName>
        <shortName evidence="2">PLP homeostasis protein</shortName>
    </recommendedName>
</protein>
<keyword evidence="8" id="KW-1185">Reference proteome</keyword>
<evidence type="ECO:0000256" key="2">
    <source>
        <dbReference type="HAMAP-Rule" id="MF_03225"/>
    </source>
</evidence>
<comment type="similarity">
    <text evidence="2 4">Belongs to the pyridoxal phosphate-binding protein YggS/PROSC family.</text>
</comment>
<dbReference type="PANTHER" id="PTHR10146">
    <property type="entry name" value="PROLINE SYNTHETASE CO-TRANSCRIBED BACTERIAL HOMOLOG PROTEIN"/>
    <property type="match status" value="1"/>
</dbReference>
<reference evidence="7" key="3">
    <citation type="submission" date="2020-05" db="UniProtKB">
        <authorList>
            <consortium name="EnsemblMetazoa"/>
        </authorList>
    </citation>
    <scope>IDENTIFICATION</scope>
    <source>
        <strain evidence="7">USDA</strain>
    </source>
</reference>
<evidence type="ECO:0000313" key="7">
    <source>
        <dbReference type="EnsemblMetazoa" id="PHUM228710-PA"/>
    </source>
</evidence>
<reference evidence="6" key="2">
    <citation type="submission" date="2007-04" db="EMBL/GenBank/DDBJ databases">
        <title>The genome of the human body louse.</title>
        <authorList>
            <consortium name="The Human Body Louse Genome Consortium"/>
            <person name="Kirkness E."/>
            <person name="Walenz B."/>
            <person name="Hass B."/>
            <person name="Bruggner R."/>
            <person name="Strausberg R."/>
        </authorList>
    </citation>
    <scope>NUCLEOTIDE SEQUENCE</scope>
    <source>
        <strain evidence="6">USDA</strain>
    </source>
</reference>
<name>E0VIK8_PEDHC</name>
<evidence type="ECO:0000256" key="4">
    <source>
        <dbReference type="RuleBase" id="RU004514"/>
    </source>
</evidence>
<dbReference type="KEGG" id="phu:Phum_PHUM228710"/>
<dbReference type="InterPro" id="IPR011078">
    <property type="entry name" value="PyrdxlP_homeostasis"/>
</dbReference>
<dbReference type="HAMAP" id="MF_02087">
    <property type="entry name" value="PLP_homeostasis"/>
    <property type="match status" value="1"/>
</dbReference>
<dbReference type="PROSITE" id="PS01211">
    <property type="entry name" value="UPF0001"/>
    <property type="match status" value="1"/>
</dbReference>
<dbReference type="OMA" id="PLEWHMI"/>
<gene>
    <name evidence="7" type="primary">8229867</name>
    <name evidence="6" type="ORF">Phum_PHUM228710</name>
</gene>
<comment type="cofactor">
    <cofactor evidence="3">
        <name>pyridoxal 5'-phosphate</name>
        <dbReference type="ChEBI" id="CHEBI:597326"/>
    </cofactor>
</comment>
<dbReference type="CTD" id="8229867"/>
<dbReference type="Proteomes" id="UP000009046">
    <property type="component" value="Unassembled WGS sequence"/>
</dbReference>
<dbReference type="RefSeq" id="XP_002425952.1">
    <property type="nucleotide sequence ID" value="XM_002425907.1"/>
</dbReference>
<dbReference type="GO" id="GO:0030170">
    <property type="term" value="F:pyridoxal phosphate binding"/>
    <property type="evidence" value="ECO:0007669"/>
    <property type="project" value="UniProtKB-UniRule"/>
</dbReference>
<dbReference type="STRING" id="121224.E0VIK8"/>
<dbReference type="Pfam" id="PF01168">
    <property type="entry name" value="Ala_racemase_N"/>
    <property type="match status" value="1"/>
</dbReference>
<proteinExistence type="inferred from homology"/>
<evidence type="ECO:0000259" key="5">
    <source>
        <dbReference type="Pfam" id="PF01168"/>
    </source>
</evidence>
<comment type="function">
    <text evidence="2">Pyridoxal 5'-phosphate (PLP)-binding protein, which may be involved in intracellular homeostatic regulation of pyridoxal 5'-phosphate (PLP), the active form of vitamin B6.</text>
</comment>
<dbReference type="AlphaFoldDB" id="E0VIK8"/>
<dbReference type="InterPro" id="IPR001608">
    <property type="entry name" value="Ala_racemase_N"/>
</dbReference>
<sequence>MSTIQKNLKTVQERIRNACLKRAVNLSNIEPRLVAVSKTKPIESIIEAYNCGQRHFGENYVQEIWHFIGHLQRNKVNKLLSIPNLFAVETVDSEKLADALNNYFSKTEDENKKINIFIQVNTSGEESKSGCKPNETCNLVKHIIDNCKHLNVMGLMTIGKYDNYLTSQDKIDPDFQCLIDCKDNICKNLNVTFDQFELSMGMSADFERAILAGSSNVRVGSLIFGGRS</sequence>
<dbReference type="EMBL" id="DS235200">
    <property type="protein sequence ID" value="EEB13214.1"/>
    <property type="molecule type" value="Genomic_DNA"/>
</dbReference>
<dbReference type="NCBIfam" id="TIGR00044">
    <property type="entry name" value="YggS family pyridoxal phosphate-dependent enzyme"/>
    <property type="match status" value="1"/>
</dbReference>
<dbReference type="PANTHER" id="PTHR10146:SF14">
    <property type="entry name" value="PYRIDOXAL PHOSPHATE HOMEOSTASIS PROTEIN"/>
    <property type="match status" value="1"/>
</dbReference>
<dbReference type="InterPro" id="IPR029066">
    <property type="entry name" value="PLP-binding_barrel"/>
</dbReference>
<dbReference type="EnsemblMetazoa" id="PHUM228710-RA">
    <property type="protein sequence ID" value="PHUM228710-PA"/>
    <property type="gene ID" value="PHUM228710"/>
</dbReference>
<dbReference type="EMBL" id="AAZO01002661">
    <property type="status" value="NOT_ANNOTATED_CDS"/>
    <property type="molecule type" value="Genomic_DNA"/>
</dbReference>
<accession>E0VIK8</accession>
<dbReference type="SUPFAM" id="SSF51419">
    <property type="entry name" value="PLP-binding barrel"/>
    <property type="match status" value="1"/>
</dbReference>